<comment type="subcellular location">
    <subcellularLocation>
        <location evidence="1">Nucleus</location>
    </subcellularLocation>
</comment>
<dbReference type="GO" id="GO:0005634">
    <property type="term" value="C:nucleus"/>
    <property type="evidence" value="ECO:0007669"/>
    <property type="project" value="UniProtKB-SubCell"/>
</dbReference>
<dbReference type="PROSITE" id="PS00028">
    <property type="entry name" value="ZINC_FINGER_C2H2_1"/>
    <property type="match status" value="3"/>
</dbReference>
<keyword evidence="7" id="KW-0804">Transcription</keyword>
<dbReference type="FunFam" id="3.30.160.60:FF:002343">
    <property type="entry name" value="Zinc finger protein 33A"/>
    <property type="match status" value="1"/>
</dbReference>
<dbReference type="Ensembl" id="ENSOTST00005188138.1">
    <property type="protein sequence ID" value="ENSOTSP00005143908.1"/>
    <property type="gene ID" value="ENSOTSG00005055312.1"/>
</dbReference>
<dbReference type="AlphaFoldDB" id="A0AAZ3RS65"/>
<keyword evidence="5" id="KW-0862">Zinc</keyword>
<dbReference type="Proteomes" id="UP000694402">
    <property type="component" value="Unassembled WGS sequence"/>
</dbReference>
<evidence type="ECO:0000256" key="2">
    <source>
        <dbReference type="ARBA" id="ARBA00022723"/>
    </source>
</evidence>
<feature type="domain" description="C2H2-type" evidence="10">
    <location>
        <begin position="75"/>
        <end position="102"/>
    </location>
</feature>
<dbReference type="GeneTree" id="ENSGT01150000286971"/>
<reference evidence="11" key="2">
    <citation type="submission" date="2025-08" db="UniProtKB">
        <authorList>
            <consortium name="Ensembl"/>
        </authorList>
    </citation>
    <scope>IDENTIFICATION</scope>
</reference>
<evidence type="ECO:0000256" key="5">
    <source>
        <dbReference type="ARBA" id="ARBA00022833"/>
    </source>
</evidence>
<evidence type="ECO:0000313" key="11">
    <source>
        <dbReference type="Ensembl" id="ENSOTSP00005143908.1"/>
    </source>
</evidence>
<keyword evidence="3" id="KW-0677">Repeat</keyword>
<reference evidence="12" key="1">
    <citation type="journal article" date="2018" name="PLoS ONE">
        <title>Chinook salmon (Oncorhynchus tshawytscha) genome and transcriptome.</title>
        <authorList>
            <person name="Christensen K.A."/>
            <person name="Leong J.S."/>
            <person name="Sakhrani D."/>
            <person name="Biagi C.A."/>
            <person name="Minkley D.R."/>
            <person name="Withler R.E."/>
            <person name="Rondeau E.B."/>
            <person name="Koop B.F."/>
            <person name="Devlin R.H."/>
        </authorList>
    </citation>
    <scope>NUCLEOTIDE SEQUENCE [LARGE SCALE GENOMIC DNA]</scope>
</reference>
<organism evidence="11 12">
    <name type="scientific">Oncorhynchus tshawytscha</name>
    <name type="common">Chinook salmon</name>
    <name type="synonym">Salmo tshawytscha</name>
    <dbReference type="NCBI Taxonomy" id="74940"/>
    <lineage>
        <taxon>Eukaryota</taxon>
        <taxon>Metazoa</taxon>
        <taxon>Chordata</taxon>
        <taxon>Craniata</taxon>
        <taxon>Vertebrata</taxon>
        <taxon>Euteleostomi</taxon>
        <taxon>Actinopterygii</taxon>
        <taxon>Neopterygii</taxon>
        <taxon>Teleostei</taxon>
        <taxon>Protacanthopterygii</taxon>
        <taxon>Salmoniformes</taxon>
        <taxon>Salmonidae</taxon>
        <taxon>Salmoninae</taxon>
        <taxon>Oncorhynchus</taxon>
    </lineage>
</organism>
<dbReference type="GO" id="GO:0000981">
    <property type="term" value="F:DNA-binding transcription factor activity, RNA polymerase II-specific"/>
    <property type="evidence" value="ECO:0007669"/>
    <property type="project" value="TreeGrafter"/>
</dbReference>
<keyword evidence="6" id="KW-0805">Transcription regulation</keyword>
<evidence type="ECO:0000256" key="9">
    <source>
        <dbReference type="PROSITE-ProRule" id="PRU00042"/>
    </source>
</evidence>
<dbReference type="PANTHER" id="PTHR24394:SF48">
    <property type="entry name" value="ZINC FINGER PROTEIN 771"/>
    <property type="match status" value="1"/>
</dbReference>
<proteinExistence type="predicted"/>
<evidence type="ECO:0000256" key="1">
    <source>
        <dbReference type="ARBA" id="ARBA00004123"/>
    </source>
</evidence>
<evidence type="ECO:0000256" key="4">
    <source>
        <dbReference type="ARBA" id="ARBA00022771"/>
    </source>
</evidence>
<keyword evidence="4 9" id="KW-0863">Zinc-finger</keyword>
<dbReference type="Pfam" id="PF00096">
    <property type="entry name" value="zf-C2H2"/>
    <property type="match status" value="3"/>
</dbReference>
<dbReference type="GO" id="GO:0008270">
    <property type="term" value="F:zinc ion binding"/>
    <property type="evidence" value="ECO:0007669"/>
    <property type="project" value="UniProtKB-KW"/>
</dbReference>
<evidence type="ECO:0000256" key="6">
    <source>
        <dbReference type="ARBA" id="ARBA00023015"/>
    </source>
</evidence>
<dbReference type="PROSITE" id="PS50157">
    <property type="entry name" value="ZINC_FINGER_C2H2_2"/>
    <property type="match status" value="3"/>
</dbReference>
<reference evidence="11" key="3">
    <citation type="submission" date="2025-09" db="UniProtKB">
        <authorList>
            <consortium name="Ensembl"/>
        </authorList>
    </citation>
    <scope>IDENTIFICATION</scope>
</reference>
<dbReference type="FunFam" id="3.30.160.60:FF:000466">
    <property type="entry name" value="zinc finger protein 62 homolog"/>
    <property type="match status" value="1"/>
</dbReference>
<dbReference type="InterPro" id="IPR036236">
    <property type="entry name" value="Znf_C2H2_sf"/>
</dbReference>
<feature type="domain" description="C2H2-type" evidence="10">
    <location>
        <begin position="47"/>
        <end position="74"/>
    </location>
</feature>
<dbReference type="InterPro" id="IPR013087">
    <property type="entry name" value="Znf_C2H2_type"/>
</dbReference>
<dbReference type="SUPFAM" id="SSF57667">
    <property type="entry name" value="beta-beta-alpha zinc fingers"/>
    <property type="match status" value="2"/>
</dbReference>
<evidence type="ECO:0000313" key="12">
    <source>
        <dbReference type="Proteomes" id="UP000694402"/>
    </source>
</evidence>
<dbReference type="Gene3D" id="3.30.160.60">
    <property type="entry name" value="Classic Zinc Finger"/>
    <property type="match status" value="3"/>
</dbReference>
<dbReference type="FunFam" id="3.30.160.60:FF:001671">
    <property type="entry name" value="Zinc finger protein 94"/>
    <property type="match status" value="1"/>
</dbReference>
<sequence>AMQQAPCKSISFNTLLILINVESFEEDNNNSGVVDPDTSRLPDRGRYPCPQCGKIFSSSSNLKNHQRVHTGEKPFLCSQCGRSFSEKVNLKRHERVHSGEKPYHCTTCGKSFNHSGSLRDHQRIHTGRNLTTAHFAEIIFALQET</sequence>
<protein>
    <recommendedName>
        <fullName evidence="10">C2H2-type domain-containing protein</fullName>
    </recommendedName>
</protein>
<keyword evidence="2" id="KW-0479">Metal-binding</keyword>
<keyword evidence="12" id="KW-1185">Reference proteome</keyword>
<evidence type="ECO:0000259" key="10">
    <source>
        <dbReference type="PROSITE" id="PS50157"/>
    </source>
</evidence>
<dbReference type="GO" id="GO:0003677">
    <property type="term" value="F:DNA binding"/>
    <property type="evidence" value="ECO:0007669"/>
    <property type="project" value="UniProtKB-KW"/>
</dbReference>
<keyword evidence="8" id="KW-0539">Nucleus</keyword>
<name>A0AAZ3RS65_ONCTS</name>
<evidence type="ECO:0000256" key="7">
    <source>
        <dbReference type="ARBA" id="ARBA00023163"/>
    </source>
</evidence>
<dbReference type="PANTHER" id="PTHR24394">
    <property type="entry name" value="ZINC FINGER PROTEIN"/>
    <property type="match status" value="1"/>
</dbReference>
<accession>A0AAZ3RS65</accession>
<dbReference type="SMART" id="SM00355">
    <property type="entry name" value="ZnF_C2H2"/>
    <property type="match status" value="3"/>
</dbReference>
<feature type="domain" description="C2H2-type" evidence="10">
    <location>
        <begin position="103"/>
        <end position="130"/>
    </location>
</feature>
<evidence type="ECO:0000256" key="3">
    <source>
        <dbReference type="ARBA" id="ARBA00022737"/>
    </source>
</evidence>
<evidence type="ECO:0000256" key="8">
    <source>
        <dbReference type="ARBA" id="ARBA00023242"/>
    </source>
</evidence>